<dbReference type="Pfam" id="PF07729">
    <property type="entry name" value="FCD"/>
    <property type="match status" value="1"/>
</dbReference>
<dbReference type="GO" id="GO:0003677">
    <property type="term" value="F:DNA binding"/>
    <property type="evidence" value="ECO:0007669"/>
    <property type="project" value="UniProtKB-KW"/>
</dbReference>
<evidence type="ECO:0000256" key="3">
    <source>
        <dbReference type="ARBA" id="ARBA00023163"/>
    </source>
</evidence>
<organism evidence="5 6">
    <name type="scientific">Bacillus salipaludis</name>
    <dbReference type="NCBI Taxonomy" id="2547811"/>
    <lineage>
        <taxon>Bacteria</taxon>
        <taxon>Bacillati</taxon>
        <taxon>Bacillota</taxon>
        <taxon>Bacilli</taxon>
        <taxon>Bacillales</taxon>
        <taxon>Bacillaceae</taxon>
        <taxon>Bacillus</taxon>
    </lineage>
</organism>
<evidence type="ECO:0000313" key="5">
    <source>
        <dbReference type="EMBL" id="TDK63095.1"/>
    </source>
</evidence>
<keyword evidence="3" id="KW-0804">Transcription</keyword>
<comment type="caution">
    <text evidence="5">The sequence shown here is derived from an EMBL/GenBank/DDBJ whole genome shotgun (WGS) entry which is preliminary data.</text>
</comment>
<proteinExistence type="predicted"/>
<dbReference type="PRINTS" id="PR00035">
    <property type="entry name" value="HTHGNTR"/>
</dbReference>
<dbReference type="SMART" id="SM00345">
    <property type="entry name" value="HTH_GNTR"/>
    <property type="match status" value="1"/>
</dbReference>
<dbReference type="CDD" id="cd07377">
    <property type="entry name" value="WHTH_GntR"/>
    <property type="match status" value="1"/>
</dbReference>
<dbReference type="AlphaFoldDB" id="A0A4R5VVD3"/>
<protein>
    <submittedName>
        <fullName evidence="5">FadR family transcriptional regulator</fullName>
    </submittedName>
</protein>
<dbReference type="Gene3D" id="1.10.10.10">
    <property type="entry name" value="Winged helix-like DNA-binding domain superfamily/Winged helix DNA-binding domain"/>
    <property type="match status" value="1"/>
</dbReference>
<dbReference type="InterPro" id="IPR011711">
    <property type="entry name" value="GntR_C"/>
</dbReference>
<sequence length="260" mass="29306">MKGGIFCVDEEENNQFASVFNKVQPVRGFEDVLTQIYNAIYSNQLKTGDRLPSEREMASMFEVSRTTIREAIRVLEAEQVVEVKRGVNGGISIVEPKPDQLGRSLETLLHFRGATFIELAEFRTDFEGKTAFLAAERATHLETHQIILIAKKFIELTTDINTPWEQLIDLDLAMHEAVAYASKNQIHIAIMLGIQSVLRKTALSLESGNDQKFREQQAIELMEIAQAIQNRDANTAKLKMAEHVEGNITSKMNQSLTDLK</sequence>
<dbReference type="EMBL" id="SMYO01000003">
    <property type="protein sequence ID" value="TDK63095.1"/>
    <property type="molecule type" value="Genomic_DNA"/>
</dbReference>
<gene>
    <name evidence="5" type="ORF">E2K98_06475</name>
</gene>
<dbReference type="PROSITE" id="PS50949">
    <property type="entry name" value="HTH_GNTR"/>
    <property type="match status" value="1"/>
</dbReference>
<evidence type="ECO:0000256" key="2">
    <source>
        <dbReference type="ARBA" id="ARBA00023125"/>
    </source>
</evidence>
<evidence type="ECO:0000256" key="1">
    <source>
        <dbReference type="ARBA" id="ARBA00023015"/>
    </source>
</evidence>
<dbReference type="InterPro" id="IPR000524">
    <property type="entry name" value="Tscrpt_reg_HTH_GntR"/>
</dbReference>
<name>A0A4R5VVD3_9BACI</name>
<keyword evidence="2" id="KW-0238">DNA-binding</keyword>
<accession>A0A4R5VVD3</accession>
<dbReference type="InterPro" id="IPR008920">
    <property type="entry name" value="TF_FadR/GntR_C"/>
</dbReference>
<dbReference type="InterPro" id="IPR036388">
    <property type="entry name" value="WH-like_DNA-bd_sf"/>
</dbReference>
<dbReference type="GO" id="GO:0003700">
    <property type="term" value="F:DNA-binding transcription factor activity"/>
    <property type="evidence" value="ECO:0007669"/>
    <property type="project" value="InterPro"/>
</dbReference>
<dbReference type="SUPFAM" id="SSF48008">
    <property type="entry name" value="GntR ligand-binding domain-like"/>
    <property type="match status" value="1"/>
</dbReference>
<feature type="domain" description="HTH gntR-type" evidence="4">
    <location>
        <begin position="26"/>
        <end position="96"/>
    </location>
</feature>
<dbReference type="SMART" id="SM00895">
    <property type="entry name" value="FCD"/>
    <property type="match status" value="1"/>
</dbReference>
<dbReference type="PANTHER" id="PTHR43537">
    <property type="entry name" value="TRANSCRIPTIONAL REGULATOR, GNTR FAMILY"/>
    <property type="match status" value="1"/>
</dbReference>
<dbReference type="InterPro" id="IPR036390">
    <property type="entry name" value="WH_DNA-bd_sf"/>
</dbReference>
<dbReference type="PANTHER" id="PTHR43537:SF5">
    <property type="entry name" value="UXU OPERON TRANSCRIPTIONAL REGULATOR"/>
    <property type="match status" value="1"/>
</dbReference>
<dbReference type="Pfam" id="PF00392">
    <property type="entry name" value="GntR"/>
    <property type="match status" value="1"/>
</dbReference>
<evidence type="ECO:0000313" key="6">
    <source>
        <dbReference type="Proteomes" id="UP000295132"/>
    </source>
</evidence>
<dbReference type="Proteomes" id="UP000295132">
    <property type="component" value="Unassembled WGS sequence"/>
</dbReference>
<dbReference type="Gene3D" id="1.20.120.530">
    <property type="entry name" value="GntR ligand-binding domain-like"/>
    <property type="match status" value="1"/>
</dbReference>
<evidence type="ECO:0000259" key="4">
    <source>
        <dbReference type="PROSITE" id="PS50949"/>
    </source>
</evidence>
<dbReference type="SUPFAM" id="SSF46785">
    <property type="entry name" value="Winged helix' DNA-binding domain"/>
    <property type="match status" value="1"/>
</dbReference>
<reference evidence="5 6" key="1">
    <citation type="submission" date="2019-03" db="EMBL/GenBank/DDBJ databases">
        <title>Bacillus niacini sp. nov. a Nicotinate-Metabolizing Mesophile Isolated from Soil.</title>
        <authorList>
            <person name="Zhang G."/>
        </authorList>
    </citation>
    <scope>NUCLEOTIDE SEQUENCE [LARGE SCALE GENOMIC DNA]</scope>
    <source>
        <strain evidence="5 6">WN066</strain>
    </source>
</reference>
<keyword evidence="1" id="KW-0805">Transcription regulation</keyword>